<sequence>MKKQRQYKIGDTVLVNRAMWRGIQGRSVKWMKGFPFPKLRLAQITGLCKRYDGHIKGDYDDVCVTYFVPSKTHTFWLVRFGLMNKEVPVSEEDITPATVHTAENLPTIYPRPSMSERDKQLLREDSVNWPRDEKGRWVAGPCVHEY</sequence>
<dbReference type="EMBL" id="MT141691">
    <property type="protein sequence ID" value="QJA69268.1"/>
    <property type="molecule type" value="Genomic_DNA"/>
</dbReference>
<protein>
    <submittedName>
        <fullName evidence="1">Uncharacterized protein</fullName>
    </submittedName>
</protein>
<dbReference type="EMBL" id="MT141491">
    <property type="protein sequence ID" value="QJA63158.1"/>
    <property type="molecule type" value="Genomic_DNA"/>
</dbReference>
<evidence type="ECO:0000313" key="1">
    <source>
        <dbReference type="EMBL" id="QJA63158.1"/>
    </source>
</evidence>
<name>A0A6M3J0M9_9ZZZZ</name>
<gene>
    <name evidence="2" type="ORF">MM415A04830_0007</name>
    <name evidence="1" type="ORF">MM415B00647_0031</name>
</gene>
<proteinExistence type="predicted"/>
<reference evidence="1" key="1">
    <citation type="submission" date="2020-03" db="EMBL/GenBank/DDBJ databases">
        <title>The deep terrestrial virosphere.</title>
        <authorList>
            <person name="Holmfeldt K."/>
            <person name="Nilsson E."/>
            <person name="Simone D."/>
            <person name="Lopez-Fernandez M."/>
            <person name="Wu X."/>
            <person name="de Brujin I."/>
            <person name="Lundin D."/>
            <person name="Andersson A."/>
            <person name="Bertilsson S."/>
            <person name="Dopson M."/>
        </authorList>
    </citation>
    <scope>NUCLEOTIDE SEQUENCE</scope>
    <source>
        <strain evidence="2">MM415A04830</strain>
        <strain evidence="1">MM415B00647</strain>
    </source>
</reference>
<evidence type="ECO:0000313" key="2">
    <source>
        <dbReference type="EMBL" id="QJA69268.1"/>
    </source>
</evidence>
<dbReference type="AlphaFoldDB" id="A0A6M3J0M9"/>
<organism evidence="1">
    <name type="scientific">viral metagenome</name>
    <dbReference type="NCBI Taxonomy" id="1070528"/>
    <lineage>
        <taxon>unclassified sequences</taxon>
        <taxon>metagenomes</taxon>
        <taxon>organismal metagenomes</taxon>
    </lineage>
</organism>
<accession>A0A6M3J0M9</accession>